<dbReference type="AlphaFoldDB" id="A0A941F5T9"/>
<evidence type="ECO:0000313" key="1">
    <source>
        <dbReference type="EMBL" id="MBR8535790.1"/>
    </source>
</evidence>
<reference evidence="1" key="1">
    <citation type="journal article" date="2018" name="Int. J. Syst. Evol. Microbiol.">
        <title>Carboxylicivirga sediminis sp. nov., isolated from coastal sediment.</title>
        <authorList>
            <person name="Wang F.Q."/>
            <person name="Ren L.H."/>
            <person name="Zou R.J."/>
            <person name="Sun Y.Z."/>
            <person name="Liu X.J."/>
            <person name="Jiang F."/>
            <person name="Liu L.J."/>
        </authorList>
    </citation>
    <scope>NUCLEOTIDE SEQUENCE</scope>
    <source>
        <strain evidence="1">JR1</strain>
    </source>
</reference>
<name>A0A941F5T9_9BACT</name>
<dbReference type="EMBL" id="JAGTAR010000012">
    <property type="protein sequence ID" value="MBR8535790.1"/>
    <property type="molecule type" value="Genomic_DNA"/>
</dbReference>
<reference evidence="1" key="2">
    <citation type="submission" date="2021-04" db="EMBL/GenBank/DDBJ databases">
        <authorList>
            <person name="Zhang T."/>
            <person name="Zhang Y."/>
            <person name="Lu D."/>
            <person name="Zuo D."/>
            <person name="Du Z."/>
        </authorList>
    </citation>
    <scope>NUCLEOTIDE SEQUENCE</scope>
    <source>
        <strain evidence="1">JR1</strain>
    </source>
</reference>
<dbReference type="RefSeq" id="WP_212190096.1">
    <property type="nucleotide sequence ID" value="NZ_JAGTAR010000012.1"/>
</dbReference>
<proteinExistence type="predicted"/>
<organism evidence="1 2">
    <name type="scientific">Carboxylicivirga sediminis</name>
    <dbReference type="NCBI Taxonomy" id="2006564"/>
    <lineage>
        <taxon>Bacteria</taxon>
        <taxon>Pseudomonadati</taxon>
        <taxon>Bacteroidota</taxon>
        <taxon>Bacteroidia</taxon>
        <taxon>Marinilabiliales</taxon>
        <taxon>Marinilabiliaceae</taxon>
        <taxon>Carboxylicivirga</taxon>
    </lineage>
</organism>
<accession>A0A941F5T9</accession>
<keyword evidence="2" id="KW-1185">Reference proteome</keyword>
<comment type="caution">
    <text evidence="1">The sequence shown here is derived from an EMBL/GenBank/DDBJ whole genome shotgun (WGS) entry which is preliminary data.</text>
</comment>
<sequence>MKELKINLVMVLIIIGFHSCEFNNDPTPFENEVSQLKTSQNDAEFKEKKRRANMTDLLSSLQSQFQNPFLVMSLGDL</sequence>
<dbReference type="Proteomes" id="UP000679220">
    <property type="component" value="Unassembled WGS sequence"/>
</dbReference>
<evidence type="ECO:0000313" key="2">
    <source>
        <dbReference type="Proteomes" id="UP000679220"/>
    </source>
</evidence>
<gene>
    <name evidence="1" type="ORF">KDU71_09510</name>
</gene>
<protein>
    <submittedName>
        <fullName evidence="1">Uncharacterized protein</fullName>
    </submittedName>
</protein>